<dbReference type="GO" id="GO:0042802">
    <property type="term" value="F:identical protein binding"/>
    <property type="evidence" value="ECO:0007669"/>
    <property type="project" value="InterPro"/>
</dbReference>
<gene>
    <name evidence="3" type="ORF">SCARR_05386</name>
</gene>
<evidence type="ECO:0000313" key="4">
    <source>
        <dbReference type="Proteomes" id="UP000346198"/>
    </source>
</evidence>
<dbReference type="GO" id="GO:0043130">
    <property type="term" value="F:ubiquitin binding"/>
    <property type="evidence" value="ECO:0007669"/>
    <property type="project" value="InterPro"/>
</dbReference>
<dbReference type="GO" id="GO:0030674">
    <property type="term" value="F:protein-macromolecule adaptor activity"/>
    <property type="evidence" value="ECO:0007669"/>
    <property type="project" value="InterPro"/>
</dbReference>
<dbReference type="RefSeq" id="WP_136065485.1">
    <property type="nucleotide sequence ID" value="NZ_CAAHFH010000003.1"/>
</dbReference>
<organism evidence="3 4">
    <name type="scientific">Pontiella sulfatireligans</name>
    <dbReference type="NCBI Taxonomy" id="2750658"/>
    <lineage>
        <taxon>Bacteria</taxon>
        <taxon>Pseudomonadati</taxon>
        <taxon>Kiritimatiellota</taxon>
        <taxon>Kiritimatiellia</taxon>
        <taxon>Kiritimatiellales</taxon>
        <taxon>Pontiellaceae</taxon>
        <taxon>Pontiella</taxon>
    </lineage>
</organism>
<dbReference type="Gene3D" id="2.30.30.700">
    <property type="entry name" value="SLA1 homology domain 1"/>
    <property type="match status" value="1"/>
</dbReference>
<keyword evidence="1" id="KW-0732">Signal</keyword>
<evidence type="ECO:0000256" key="1">
    <source>
        <dbReference type="SAM" id="SignalP"/>
    </source>
</evidence>
<dbReference type="InterPro" id="IPR007131">
    <property type="entry name" value="SHD1"/>
</dbReference>
<proteinExistence type="predicted"/>
<dbReference type="GO" id="GO:0008092">
    <property type="term" value="F:cytoskeletal protein binding"/>
    <property type="evidence" value="ECO:0007669"/>
    <property type="project" value="InterPro"/>
</dbReference>
<feature type="signal peptide" evidence="1">
    <location>
        <begin position="1"/>
        <end position="20"/>
    </location>
</feature>
<accession>A0A6C2UT06</accession>
<keyword evidence="4" id="KW-1185">Reference proteome</keyword>
<dbReference type="Pfam" id="PF03983">
    <property type="entry name" value="SHD1"/>
    <property type="match status" value="1"/>
</dbReference>
<dbReference type="Proteomes" id="UP000346198">
    <property type="component" value="Unassembled WGS sequence"/>
</dbReference>
<sequence length="221" mass="24559">MMLCRQWLGLFFIVVCAAQAEFHIWTGQGGNVVEAEFVSVAGDRVLSLKRDGKTVKVPKSKLSEDDHRYVELAVSPEFDLKVKVDNKTGEFLPRGGTEVIECKVAINKSSDAPYPAPLDVHLFCIGDNVISDQLQILDHRKKTLWRLGKGSFSCELKSKSMHCFKSCTGPMQRVPLHERYAPVIFDGCILLITDANGKAIAVKESYRGLRKKVEAVHGALI</sequence>
<feature type="chain" id="PRO_5025453185" description="SLA1 homology domain-containing protein" evidence="1">
    <location>
        <begin position="21"/>
        <end position="221"/>
    </location>
</feature>
<name>A0A6C2UT06_9BACT</name>
<feature type="domain" description="SLA1 homology" evidence="2">
    <location>
        <begin position="21"/>
        <end position="72"/>
    </location>
</feature>
<reference evidence="3 4" key="1">
    <citation type="submission" date="2019-04" db="EMBL/GenBank/DDBJ databases">
        <authorList>
            <person name="Van Vliet M D."/>
        </authorList>
    </citation>
    <scope>NUCLEOTIDE SEQUENCE [LARGE SCALE GENOMIC DNA]</scope>
    <source>
        <strain evidence="3 4">F21</strain>
    </source>
</reference>
<evidence type="ECO:0000313" key="3">
    <source>
        <dbReference type="EMBL" id="VGO23279.1"/>
    </source>
</evidence>
<dbReference type="AlphaFoldDB" id="A0A6C2UT06"/>
<protein>
    <recommendedName>
        <fullName evidence="2">SLA1 homology domain-containing protein</fullName>
    </recommendedName>
</protein>
<evidence type="ECO:0000259" key="2">
    <source>
        <dbReference type="Pfam" id="PF03983"/>
    </source>
</evidence>
<dbReference type="EMBL" id="CAAHFH010000003">
    <property type="protein sequence ID" value="VGO23279.1"/>
    <property type="molecule type" value="Genomic_DNA"/>
</dbReference>